<evidence type="ECO:0000313" key="2">
    <source>
        <dbReference type="Proteomes" id="UP000023152"/>
    </source>
</evidence>
<comment type="caution">
    <text evidence="1">The sequence shown here is derived from an EMBL/GenBank/DDBJ whole genome shotgun (WGS) entry which is preliminary data.</text>
</comment>
<protein>
    <submittedName>
        <fullName evidence="1">Uncharacterized protein</fullName>
    </submittedName>
</protein>
<name>X6NLH6_RETFI</name>
<dbReference type="Proteomes" id="UP000023152">
    <property type="component" value="Unassembled WGS sequence"/>
</dbReference>
<gene>
    <name evidence="1" type="ORF">RFI_10569</name>
</gene>
<proteinExistence type="predicted"/>
<dbReference type="AlphaFoldDB" id="X6NLH6"/>
<sequence>MPKNSYFQSSALTKCKYYYTRKLIVDPDSFQKVAKFGLTKICLANLMKSQDKKIQGKETTSSEIRKLSDAELEKTKSYLLDWNYISRSPFLKDLRKEFIRYGGLSPKKWNAIWKRIEDPLPPKPVCLCLIIISLFYRALACFSVPENSGQKRSEENSSPQGPESKYVDIDPFVSALLDINEESIATIKKEQGEKVAEVVTDIAKQARQRHFVSKKQLVYVGRALVRSNPNLFEREQPKKYKDES</sequence>
<evidence type="ECO:0000313" key="1">
    <source>
        <dbReference type="EMBL" id="ETO26569.1"/>
    </source>
</evidence>
<keyword evidence="2" id="KW-1185">Reference proteome</keyword>
<reference evidence="1 2" key="1">
    <citation type="journal article" date="2013" name="Curr. Biol.">
        <title>The Genome of the Foraminiferan Reticulomyxa filosa.</title>
        <authorList>
            <person name="Glockner G."/>
            <person name="Hulsmann N."/>
            <person name="Schleicher M."/>
            <person name="Noegel A.A."/>
            <person name="Eichinger L."/>
            <person name="Gallinger C."/>
            <person name="Pawlowski J."/>
            <person name="Sierra R."/>
            <person name="Euteneuer U."/>
            <person name="Pillet L."/>
            <person name="Moustafa A."/>
            <person name="Platzer M."/>
            <person name="Groth M."/>
            <person name="Szafranski K."/>
            <person name="Schliwa M."/>
        </authorList>
    </citation>
    <scope>NUCLEOTIDE SEQUENCE [LARGE SCALE GENOMIC DNA]</scope>
</reference>
<dbReference type="EMBL" id="ASPP01007777">
    <property type="protein sequence ID" value="ETO26569.1"/>
    <property type="molecule type" value="Genomic_DNA"/>
</dbReference>
<accession>X6NLH6</accession>
<organism evidence="1 2">
    <name type="scientific">Reticulomyxa filosa</name>
    <dbReference type="NCBI Taxonomy" id="46433"/>
    <lineage>
        <taxon>Eukaryota</taxon>
        <taxon>Sar</taxon>
        <taxon>Rhizaria</taxon>
        <taxon>Retaria</taxon>
        <taxon>Foraminifera</taxon>
        <taxon>Monothalamids</taxon>
        <taxon>Reticulomyxidae</taxon>
        <taxon>Reticulomyxa</taxon>
    </lineage>
</organism>